<evidence type="ECO:0000256" key="5">
    <source>
        <dbReference type="ARBA" id="ARBA00022556"/>
    </source>
</evidence>
<dbReference type="InterPro" id="IPR029069">
    <property type="entry name" value="HotDog_dom_sf"/>
</dbReference>
<dbReference type="InterPro" id="IPR013114">
    <property type="entry name" value="FabA_FabZ"/>
</dbReference>
<dbReference type="GO" id="GO:0019171">
    <property type="term" value="F:(3R)-hydroxyacyl-[acyl-carrier-protein] dehydratase activity"/>
    <property type="evidence" value="ECO:0007669"/>
    <property type="project" value="UniProtKB-EC"/>
</dbReference>
<evidence type="ECO:0000256" key="2">
    <source>
        <dbReference type="ARBA" id="ARBA00009174"/>
    </source>
</evidence>
<keyword evidence="3 9" id="KW-0963">Cytoplasm</keyword>
<dbReference type="EMBL" id="MLCN01000030">
    <property type="protein sequence ID" value="ONG38648.1"/>
    <property type="molecule type" value="Genomic_DNA"/>
</dbReference>
<dbReference type="RefSeq" id="WP_076878832.1">
    <property type="nucleotide sequence ID" value="NZ_MLCN01000030.1"/>
</dbReference>
<dbReference type="NCBIfam" id="NF000582">
    <property type="entry name" value="PRK00006.1"/>
    <property type="match status" value="1"/>
</dbReference>
<keyword evidence="7 9" id="KW-0456">Lyase</keyword>
<dbReference type="Gene3D" id="3.10.129.10">
    <property type="entry name" value="Hotdog Thioesterase"/>
    <property type="match status" value="1"/>
</dbReference>
<dbReference type="STRING" id="1907941.BKE30_11995"/>
<dbReference type="InterPro" id="IPR010084">
    <property type="entry name" value="FabZ"/>
</dbReference>
<keyword evidence="6 9" id="KW-0443">Lipid metabolism</keyword>
<comment type="similarity">
    <text evidence="2 9">Belongs to the thioester dehydratase family. FabZ subfamily.</text>
</comment>
<dbReference type="GO" id="GO:0006633">
    <property type="term" value="P:fatty acid biosynthetic process"/>
    <property type="evidence" value="ECO:0007669"/>
    <property type="project" value="UniProtKB-UniRule"/>
</dbReference>
<dbReference type="GO" id="GO:0009245">
    <property type="term" value="P:lipid A biosynthetic process"/>
    <property type="evidence" value="ECO:0007669"/>
    <property type="project" value="UniProtKB-UniRule"/>
</dbReference>
<gene>
    <name evidence="9" type="primary">fabZ</name>
    <name evidence="11" type="ORF">BKE30_11995</name>
</gene>
<dbReference type="PANTHER" id="PTHR30272">
    <property type="entry name" value="3-HYDROXYACYL-[ACYL-CARRIER-PROTEIN] DEHYDRATASE"/>
    <property type="match status" value="1"/>
</dbReference>
<keyword evidence="12" id="KW-1185">Reference proteome</keyword>
<dbReference type="FunFam" id="3.10.129.10:FF:000001">
    <property type="entry name" value="3-hydroxyacyl-[acyl-carrier-protein] dehydratase FabZ"/>
    <property type="match status" value="1"/>
</dbReference>
<dbReference type="HAMAP" id="MF_00406">
    <property type="entry name" value="FabZ"/>
    <property type="match status" value="1"/>
</dbReference>
<keyword evidence="10" id="KW-1133">Transmembrane helix</keyword>
<evidence type="ECO:0000313" key="12">
    <source>
        <dbReference type="Proteomes" id="UP000192132"/>
    </source>
</evidence>
<evidence type="ECO:0000256" key="3">
    <source>
        <dbReference type="ARBA" id="ARBA00022490"/>
    </source>
</evidence>
<dbReference type="AlphaFoldDB" id="A0A1S8CRX4"/>
<evidence type="ECO:0000256" key="8">
    <source>
        <dbReference type="ARBA" id="ARBA00025049"/>
    </source>
</evidence>
<dbReference type="Proteomes" id="UP000192132">
    <property type="component" value="Unassembled WGS sequence"/>
</dbReference>
<evidence type="ECO:0000256" key="10">
    <source>
        <dbReference type="SAM" id="Phobius"/>
    </source>
</evidence>
<keyword evidence="5 9" id="KW-0441">Lipid A biosynthesis</keyword>
<dbReference type="SUPFAM" id="SSF54637">
    <property type="entry name" value="Thioesterase/thiol ester dehydrase-isomerase"/>
    <property type="match status" value="1"/>
</dbReference>
<dbReference type="NCBIfam" id="TIGR01750">
    <property type="entry name" value="fabZ"/>
    <property type="match status" value="1"/>
</dbReference>
<evidence type="ECO:0000256" key="4">
    <source>
        <dbReference type="ARBA" id="ARBA00022516"/>
    </source>
</evidence>
<feature type="transmembrane region" description="Helical" evidence="10">
    <location>
        <begin position="69"/>
        <end position="91"/>
    </location>
</feature>
<reference evidence="11 12" key="1">
    <citation type="submission" date="2016-10" db="EMBL/GenBank/DDBJ databases">
        <title>Draft Genome sequence of Alkanindiges sp. strain H1.</title>
        <authorList>
            <person name="Subhash Y."/>
            <person name="Lee S."/>
        </authorList>
    </citation>
    <scope>NUCLEOTIDE SEQUENCE [LARGE SCALE GENOMIC DNA]</scope>
    <source>
        <strain evidence="11 12">H1</strain>
    </source>
</reference>
<name>A0A1S8CRX4_9GAMM</name>
<keyword evidence="10" id="KW-0472">Membrane</keyword>
<evidence type="ECO:0000256" key="7">
    <source>
        <dbReference type="ARBA" id="ARBA00023239"/>
    </source>
</evidence>
<evidence type="ECO:0000256" key="6">
    <source>
        <dbReference type="ARBA" id="ARBA00023098"/>
    </source>
</evidence>
<comment type="catalytic activity">
    <reaction evidence="9">
        <text>a (3R)-hydroxyacyl-[ACP] = a (2E)-enoyl-[ACP] + H2O</text>
        <dbReference type="Rhea" id="RHEA:13097"/>
        <dbReference type="Rhea" id="RHEA-COMP:9925"/>
        <dbReference type="Rhea" id="RHEA-COMP:9945"/>
        <dbReference type="ChEBI" id="CHEBI:15377"/>
        <dbReference type="ChEBI" id="CHEBI:78784"/>
        <dbReference type="ChEBI" id="CHEBI:78827"/>
        <dbReference type="EC" id="4.2.1.59"/>
    </reaction>
</comment>
<keyword evidence="4 9" id="KW-0444">Lipid biosynthesis</keyword>
<dbReference type="GO" id="GO:0016020">
    <property type="term" value="C:membrane"/>
    <property type="evidence" value="ECO:0007669"/>
    <property type="project" value="GOC"/>
</dbReference>
<protein>
    <recommendedName>
        <fullName evidence="9">3-hydroxyacyl-[acyl-carrier-protein] dehydratase FabZ</fullName>
        <ecNumber evidence="9">4.2.1.59</ecNumber>
    </recommendedName>
    <alternativeName>
        <fullName evidence="9">(3R)-hydroxymyristoyl-[acyl-carrier-protein] dehydratase</fullName>
        <shortName evidence="9">(3R)-hydroxymyristoyl-ACP dehydrase</shortName>
    </alternativeName>
    <alternativeName>
        <fullName evidence="9">Beta-hydroxyacyl-ACP dehydratase</fullName>
    </alternativeName>
</protein>
<evidence type="ECO:0000256" key="9">
    <source>
        <dbReference type="HAMAP-Rule" id="MF_00406"/>
    </source>
</evidence>
<comment type="caution">
    <text evidence="11">The sequence shown here is derived from an EMBL/GenBank/DDBJ whole genome shotgun (WGS) entry which is preliminary data.</text>
</comment>
<organism evidence="11 12">
    <name type="scientific">Alkanindiges hydrocarboniclasticus</name>
    <dbReference type="NCBI Taxonomy" id="1907941"/>
    <lineage>
        <taxon>Bacteria</taxon>
        <taxon>Pseudomonadati</taxon>
        <taxon>Pseudomonadota</taxon>
        <taxon>Gammaproteobacteria</taxon>
        <taxon>Moraxellales</taxon>
        <taxon>Moraxellaceae</taxon>
        <taxon>Alkanindiges</taxon>
    </lineage>
</organism>
<comment type="function">
    <text evidence="8 9">Involved in unsaturated fatty acids biosynthesis. Catalyzes the dehydration of short chain beta-hydroxyacyl-ACPs and long chain saturated and unsaturated beta-hydroxyacyl-ACPs.</text>
</comment>
<dbReference type="Pfam" id="PF07977">
    <property type="entry name" value="FabA"/>
    <property type="match status" value="1"/>
</dbReference>
<sequence>MTNDISSAVSLDYQLPMQADTIRSYLPQRYPFLLVDRVTDVVPNQSIKGLKNVSINEEFFQGHFPGLPIMPGVLIVESMAQIAGILGFMSAGKRPRDGYMFLFAGADKVRFKRQVIPGDTLILSAELLMQRRGIFKFSCQAHVEGKLVASAEILVSEQQITLI</sequence>
<dbReference type="GO" id="GO:0005737">
    <property type="term" value="C:cytoplasm"/>
    <property type="evidence" value="ECO:0007669"/>
    <property type="project" value="UniProtKB-SubCell"/>
</dbReference>
<dbReference type="PANTHER" id="PTHR30272:SF1">
    <property type="entry name" value="3-HYDROXYACYL-[ACYL-CARRIER-PROTEIN] DEHYDRATASE"/>
    <property type="match status" value="1"/>
</dbReference>
<evidence type="ECO:0000313" key="11">
    <source>
        <dbReference type="EMBL" id="ONG38648.1"/>
    </source>
</evidence>
<dbReference type="EC" id="4.2.1.59" evidence="9"/>
<dbReference type="CDD" id="cd01288">
    <property type="entry name" value="FabZ"/>
    <property type="match status" value="1"/>
</dbReference>
<comment type="subcellular location">
    <subcellularLocation>
        <location evidence="1 9">Cytoplasm</location>
    </subcellularLocation>
</comment>
<accession>A0A1S8CRX4</accession>
<proteinExistence type="inferred from homology"/>
<keyword evidence="10" id="KW-0812">Transmembrane</keyword>
<evidence type="ECO:0000256" key="1">
    <source>
        <dbReference type="ARBA" id="ARBA00004496"/>
    </source>
</evidence>
<feature type="active site" evidence="9">
    <location>
        <position position="63"/>
    </location>
</feature>